<dbReference type="PANTHER" id="PTHR44846">
    <property type="entry name" value="MANNOSYL-D-GLYCERATE TRANSPORT/METABOLISM SYSTEM REPRESSOR MNGR-RELATED"/>
    <property type="match status" value="1"/>
</dbReference>
<name>A0A095YSX8_9BURK</name>
<dbReference type="SMART" id="SM00345">
    <property type="entry name" value="HTH_GNTR"/>
    <property type="match status" value="1"/>
</dbReference>
<feature type="domain" description="HTH gntR-type" evidence="4">
    <location>
        <begin position="10"/>
        <end position="78"/>
    </location>
</feature>
<evidence type="ECO:0000313" key="5">
    <source>
        <dbReference type="EMBL" id="KGF25266.1"/>
    </source>
</evidence>
<organism evidence="5 6">
    <name type="scientific">Oligella urethralis DNF00040</name>
    <dbReference type="NCBI Taxonomy" id="1401065"/>
    <lineage>
        <taxon>Bacteria</taxon>
        <taxon>Pseudomonadati</taxon>
        <taxon>Pseudomonadota</taxon>
        <taxon>Betaproteobacteria</taxon>
        <taxon>Burkholderiales</taxon>
        <taxon>Alcaligenaceae</taxon>
        <taxon>Oligella</taxon>
    </lineage>
</organism>
<protein>
    <recommendedName>
        <fullName evidence="4">HTH gntR-type domain-containing protein</fullName>
    </recommendedName>
</protein>
<dbReference type="GO" id="GO:0045892">
    <property type="term" value="P:negative regulation of DNA-templated transcription"/>
    <property type="evidence" value="ECO:0007669"/>
    <property type="project" value="TreeGrafter"/>
</dbReference>
<dbReference type="InterPro" id="IPR036388">
    <property type="entry name" value="WH-like_DNA-bd_sf"/>
</dbReference>
<dbReference type="Proteomes" id="UP000029629">
    <property type="component" value="Unassembled WGS sequence"/>
</dbReference>
<dbReference type="InterPro" id="IPR000524">
    <property type="entry name" value="Tscrpt_reg_HTH_GntR"/>
</dbReference>
<keyword evidence="1" id="KW-0805">Transcription regulation</keyword>
<dbReference type="Pfam" id="PF00392">
    <property type="entry name" value="GntR"/>
    <property type="match status" value="1"/>
</dbReference>
<comment type="caution">
    <text evidence="5">The sequence shown here is derived from an EMBL/GenBank/DDBJ whole genome shotgun (WGS) entry which is preliminary data.</text>
</comment>
<dbReference type="AlphaFoldDB" id="A0A095YSX8"/>
<keyword evidence="6" id="KW-1185">Reference proteome</keyword>
<dbReference type="PRINTS" id="PR00035">
    <property type="entry name" value="HTHGNTR"/>
</dbReference>
<gene>
    <name evidence="5" type="ORF">HMPREF2130_11365</name>
</gene>
<dbReference type="GO" id="GO:0003700">
    <property type="term" value="F:DNA-binding transcription factor activity"/>
    <property type="evidence" value="ECO:0007669"/>
    <property type="project" value="InterPro"/>
</dbReference>
<dbReference type="Gene3D" id="1.10.10.10">
    <property type="entry name" value="Winged helix-like DNA-binding domain superfamily/Winged helix DNA-binding domain"/>
    <property type="match status" value="1"/>
</dbReference>
<accession>A0A095YSX8</accession>
<keyword evidence="3" id="KW-0804">Transcription</keyword>
<dbReference type="InterPro" id="IPR050679">
    <property type="entry name" value="Bact_HTH_transcr_reg"/>
</dbReference>
<dbReference type="OrthoDB" id="8584262at2"/>
<dbReference type="InterPro" id="IPR028978">
    <property type="entry name" value="Chorismate_lyase_/UTRA_dom_sf"/>
</dbReference>
<dbReference type="InterPro" id="IPR011663">
    <property type="entry name" value="UTRA"/>
</dbReference>
<dbReference type="CDD" id="cd07377">
    <property type="entry name" value="WHTH_GntR"/>
    <property type="match status" value="1"/>
</dbReference>
<dbReference type="PANTHER" id="PTHR44846:SF1">
    <property type="entry name" value="MANNOSYL-D-GLYCERATE TRANSPORT_METABOLISM SYSTEM REPRESSOR MNGR-RELATED"/>
    <property type="match status" value="1"/>
</dbReference>
<evidence type="ECO:0000259" key="4">
    <source>
        <dbReference type="PROSITE" id="PS50949"/>
    </source>
</evidence>
<evidence type="ECO:0000256" key="2">
    <source>
        <dbReference type="ARBA" id="ARBA00023125"/>
    </source>
</evidence>
<evidence type="ECO:0000256" key="3">
    <source>
        <dbReference type="ARBA" id="ARBA00023163"/>
    </source>
</evidence>
<dbReference type="PROSITE" id="PS50949">
    <property type="entry name" value="HTH_GNTR"/>
    <property type="match status" value="1"/>
</dbReference>
<dbReference type="eggNOG" id="COG2188">
    <property type="taxonomic scope" value="Bacteria"/>
</dbReference>
<dbReference type="SMART" id="SM00866">
    <property type="entry name" value="UTRA"/>
    <property type="match status" value="1"/>
</dbReference>
<dbReference type="GO" id="GO:0003677">
    <property type="term" value="F:DNA binding"/>
    <property type="evidence" value="ECO:0007669"/>
    <property type="project" value="UniProtKB-KW"/>
</dbReference>
<keyword evidence="2" id="KW-0238">DNA-binding</keyword>
<evidence type="ECO:0000313" key="6">
    <source>
        <dbReference type="Proteomes" id="UP000029629"/>
    </source>
</evidence>
<dbReference type="SUPFAM" id="SSF46785">
    <property type="entry name" value="Winged helix' DNA-binding domain"/>
    <property type="match status" value="1"/>
</dbReference>
<proteinExistence type="predicted"/>
<dbReference type="RefSeq" id="WP_036561144.1">
    <property type="nucleotide sequence ID" value="NZ_JRNI01000100.1"/>
</dbReference>
<dbReference type="SUPFAM" id="SSF64288">
    <property type="entry name" value="Chorismate lyase-like"/>
    <property type="match status" value="1"/>
</dbReference>
<dbReference type="Pfam" id="PF07702">
    <property type="entry name" value="UTRA"/>
    <property type="match status" value="1"/>
</dbReference>
<sequence length="247" mass="28353">MQMIDKSSPIPLYIQLSQLIENKINKGQYLEGELIPSEKALCERYDISRLTVREALSVLKQKKLIATRPGIGNSVLCNKPVDRDLLGIYNFDLQIEASGHENHVELILFDHQYQSASIAEKLMLEPLEPLIRVVRLRSADKRPLFIESIYLSAEKFFPIEKNTFLSTQLFSEKLKNDYGVSLDSLSIELEPIILNKEQADLLKVYNLPAAGLLNERISYDEEGVPVTLSQWLFSQHRCRHLLKINMK</sequence>
<dbReference type="Gene3D" id="3.40.1410.10">
    <property type="entry name" value="Chorismate lyase-like"/>
    <property type="match status" value="1"/>
</dbReference>
<evidence type="ECO:0000256" key="1">
    <source>
        <dbReference type="ARBA" id="ARBA00023015"/>
    </source>
</evidence>
<dbReference type="InterPro" id="IPR036390">
    <property type="entry name" value="WH_DNA-bd_sf"/>
</dbReference>
<reference evidence="5 6" key="1">
    <citation type="submission" date="2014-07" db="EMBL/GenBank/DDBJ databases">
        <authorList>
            <person name="McCorrison J."/>
            <person name="Sanka R."/>
            <person name="Torralba M."/>
            <person name="Gillis M."/>
            <person name="Haft D.H."/>
            <person name="Methe B."/>
            <person name="Sutton G."/>
            <person name="Nelson K.E."/>
        </authorList>
    </citation>
    <scope>NUCLEOTIDE SEQUENCE [LARGE SCALE GENOMIC DNA]</scope>
    <source>
        <strain evidence="5 6">DNF00040</strain>
    </source>
</reference>
<dbReference type="EMBL" id="JRNI01000100">
    <property type="protein sequence ID" value="KGF25266.1"/>
    <property type="molecule type" value="Genomic_DNA"/>
</dbReference>